<feature type="transmembrane region" description="Helical" evidence="1">
    <location>
        <begin position="133"/>
        <end position="153"/>
    </location>
</feature>
<keyword evidence="1" id="KW-0812">Transmembrane</keyword>
<proteinExistence type="predicted"/>
<dbReference type="EMBL" id="CP035033">
    <property type="protein sequence ID" value="QAB14353.1"/>
    <property type="molecule type" value="Genomic_DNA"/>
</dbReference>
<dbReference type="RefSeq" id="WP_029939418.1">
    <property type="nucleotide sequence ID" value="NZ_CP035033.1"/>
</dbReference>
<dbReference type="Proteomes" id="UP000285478">
    <property type="component" value="Chromosome"/>
</dbReference>
<evidence type="ECO:0000313" key="3">
    <source>
        <dbReference type="EMBL" id="QAB14353.1"/>
    </source>
</evidence>
<keyword evidence="1" id="KW-1133">Transmembrane helix</keyword>
<keyword evidence="4" id="KW-1185">Reference proteome</keyword>
<evidence type="ECO:0000259" key="2">
    <source>
        <dbReference type="Pfam" id="PF05425"/>
    </source>
</evidence>
<feature type="domain" description="Copper resistance protein D" evidence="2">
    <location>
        <begin position="46"/>
        <end position="143"/>
    </location>
</feature>
<feature type="transmembrane region" description="Helical" evidence="1">
    <location>
        <begin position="48"/>
        <end position="68"/>
    </location>
</feature>
<protein>
    <recommendedName>
        <fullName evidence="2">Copper resistance protein D domain-containing protein</fullName>
    </recommendedName>
</protein>
<reference evidence="3 4" key="1">
    <citation type="journal article" date="2018" name="Environ. Microbiol.">
        <title>Genomes of ubiquitous marine and hypersaline Hydrogenovibrio, Thiomicrorhabdus and Thiomicrospira spp. encode a diversity of mechanisms to sustain chemolithoautotrophy in heterogeneous environments.</title>
        <authorList>
            <person name="Scott K.M."/>
            <person name="Williams J."/>
            <person name="Porter C.M.B."/>
            <person name="Russel S."/>
            <person name="Harmer T.L."/>
            <person name="Paul J.H."/>
            <person name="Antonen K.M."/>
            <person name="Bridges M.K."/>
            <person name="Camper G.J."/>
            <person name="Campla C.K."/>
            <person name="Casella L.G."/>
            <person name="Chase E."/>
            <person name="Conrad J.W."/>
            <person name="Cruz M.C."/>
            <person name="Dunlap D.S."/>
            <person name="Duran L."/>
            <person name="Fahsbender E.M."/>
            <person name="Goldsmith D.B."/>
            <person name="Keeley R.F."/>
            <person name="Kondoff M.R."/>
            <person name="Kussy B.I."/>
            <person name="Lane M.K."/>
            <person name="Lawler S."/>
            <person name="Leigh B.A."/>
            <person name="Lewis C."/>
            <person name="Lostal L.M."/>
            <person name="Marking D."/>
            <person name="Mancera P.A."/>
            <person name="McClenthan E.C."/>
            <person name="McIntyre E.A."/>
            <person name="Mine J.A."/>
            <person name="Modi S."/>
            <person name="Moore B.D."/>
            <person name="Morgan W.A."/>
            <person name="Nelson K.M."/>
            <person name="Nguyen K.N."/>
            <person name="Ogburn N."/>
            <person name="Parrino D.G."/>
            <person name="Pedapudi A.D."/>
            <person name="Pelham R.P."/>
            <person name="Preece A.M."/>
            <person name="Rampersad E.A."/>
            <person name="Richardson J.C."/>
            <person name="Rodgers C.M."/>
            <person name="Schaffer B.L."/>
            <person name="Sheridan N.E."/>
            <person name="Solone M.R."/>
            <person name="Staley Z.R."/>
            <person name="Tabuchi M."/>
            <person name="Waide R.J."/>
            <person name="Wanjugi P.W."/>
            <person name="Young S."/>
            <person name="Clum A."/>
            <person name="Daum C."/>
            <person name="Huntemann M."/>
            <person name="Ivanova N."/>
            <person name="Kyrpides N."/>
            <person name="Mikhailova N."/>
            <person name="Palaniappan K."/>
            <person name="Pillay M."/>
            <person name="Reddy T.B.K."/>
            <person name="Shapiro N."/>
            <person name="Stamatis D."/>
            <person name="Varghese N."/>
            <person name="Woyke T."/>
            <person name="Boden R."/>
            <person name="Freyermuth S.K."/>
            <person name="Kerfeld C.A."/>
        </authorList>
    </citation>
    <scope>NUCLEOTIDE SEQUENCE [LARGE SCALE GENOMIC DNA]</scope>
    <source>
        <strain evidence="3 4">JR-2</strain>
    </source>
</reference>
<accession>A0A451G4F6</accession>
<dbReference type="GO" id="GO:0016020">
    <property type="term" value="C:membrane"/>
    <property type="evidence" value="ECO:0007669"/>
    <property type="project" value="InterPro"/>
</dbReference>
<dbReference type="AlphaFoldDB" id="A0A451G4F6"/>
<dbReference type="InterPro" id="IPR008457">
    <property type="entry name" value="Cu-R_CopD_dom"/>
</dbReference>
<feature type="transmembrane region" description="Helical" evidence="1">
    <location>
        <begin position="80"/>
        <end position="103"/>
    </location>
</feature>
<dbReference type="KEGG" id="htr:EPV75_01035"/>
<sequence length="154" mass="17264">MGTIVATSLHTVAAVLWVGGIFLAYRVLRPAAMALEPPQRLTLWADVFGRFFPWVWGFIVLLVISGYWDWMTRFGDLTAVPLYLHAMQWVGWLMIGLFAWLYFGPFKTFRNHVKAGQFAEAGQVMNAKMRPVIAINLSLGVLEAVIGASGPYWG</sequence>
<evidence type="ECO:0000313" key="4">
    <source>
        <dbReference type="Proteomes" id="UP000285478"/>
    </source>
</evidence>
<dbReference type="Pfam" id="PF05425">
    <property type="entry name" value="CopD"/>
    <property type="match status" value="1"/>
</dbReference>
<organism evidence="3 4">
    <name type="scientific">Hydrogenovibrio thermophilus</name>
    <dbReference type="NCBI Taxonomy" id="265883"/>
    <lineage>
        <taxon>Bacteria</taxon>
        <taxon>Pseudomonadati</taxon>
        <taxon>Pseudomonadota</taxon>
        <taxon>Gammaproteobacteria</taxon>
        <taxon>Thiotrichales</taxon>
        <taxon>Piscirickettsiaceae</taxon>
        <taxon>Hydrogenovibrio</taxon>
    </lineage>
</organism>
<evidence type="ECO:0000256" key="1">
    <source>
        <dbReference type="SAM" id="Phobius"/>
    </source>
</evidence>
<name>A0A451G4F6_9GAMM</name>
<keyword evidence="1" id="KW-0472">Membrane</keyword>
<gene>
    <name evidence="3" type="ORF">EPV75_01035</name>
</gene>
<feature type="transmembrane region" description="Helical" evidence="1">
    <location>
        <begin position="6"/>
        <end position="28"/>
    </location>
</feature>